<sequence length="34" mass="4005">MSNNKKFTKDYKKEIVGKKPRGRPLALALKMERK</sequence>
<evidence type="ECO:0000313" key="1">
    <source>
        <dbReference type="EMBL" id="SNS69238.1"/>
    </source>
</evidence>
<dbReference type="AlphaFoldDB" id="A0A239GKF3"/>
<dbReference type="Proteomes" id="UP000198304">
    <property type="component" value="Unassembled WGS sequence"/>
</dbReference>
<protein>
    <submittedName>
        <fullName evidence="1">Uncharacterized protein</fullName>
    </submittedName>
</protein>
<reference evidence="1 2" key="1">
    <citation type="submission" date="2017-06" db="EMBL/GenBank/DDBJ databases">
        <authorList>
            <person name="Kim H.J."/>
            <person name="Triplett B.A."/>
        </authorList>
    </citation>
    <scope>NUCLEOTIDE SEQUENCE [LARGE SCALE GENOMIC DNA]</scope>
    <source>
        <strain evidence="1 2">SCA</strain>
    </source>
</reference>
<evidence type="ECO:0000313" key="2">
    <source>
        <dbReference type="Proteomes" id="UP000198304"/>
    </source>
</evidence>
<proteinExistence type="predicted"/>
<dbReference type="EMBL" id="FZOJ01000017">
    <property type="protein sequence ID" value="SNS69238.1"/>
    <property type="molecule type" value="Genomic_DNA"/>
</dbReference>
<keyword evidence="2" id="KW-1185">Reference proteome</keyword>
<name>A0A239GKF3_9FIRM</name>
<gene>
    <name evidence="1" type="ORF">SAMN05446037_101743</name>
</gene>
<organism evidence="1 2">
    <name type="scientific">Anaerovirgula multivorans</name>
    <dbReference type="NCBI Taxonomy" id="312168"/>
    <lineage>
        <taxon>Bacteria</taxon>
        <taxon>Bacillati</taxon>
        <taxon>Bacillota</taxon>
        <taxon>Clostridia</taxon>
        <taxon>Peptostreptococcales</taxon>
        <taxon>Natronincolaceae</taxon>
        <taxon>Anaerovirgula</taxon>
    </lineage>
</organism>
<accession>A0A239GKF3</accession>